<name>A0AAU8LY22_9BACT</name>
<dbReference type="KEGG" id="eaj:Q3M24_03310"/>
<evidence type="ECO:0000256" key="1">
    <source>
        <dbReference type="SAM" id="SignalP"/>
    </source>
</evidence>
<reference evidence="2" key="2">
    <citation type="submission" date="2024-06" db="EMBL/GenBank/DDBJ databases">
        <authorList>
            <person name="Plum-Jensen L.E."/>
            <person name="Schramm A."/>
            <person name="Marshall I.P.G."/>
        </authorList>
    </citation>
    <scope>NUCLEOTIDE SEQUENCE</scope>
    <source>
        <strain evidence="2">Rat1</strain>
    </source>
</reference>
<protein>
    <recommendedName>
        <fullName evidence="3">YARHG domain-containing protein</fullName>
    </recommendedName>
</protein>
<evidence type="ECO:0000313" key="2">
    <source>
        <dbReference type="EMBL" id="XCN73798.1"/>
    </source>
</evidence>
<dbReference type="EMBL" id="CP159373">
    <property type="protein sequence ID" value="XCN73798.1"/>
    <property type="molecule type" value="Genomic_DNA"/>
</dbReference>
<evidence type="ECO:0008006" key="3">
    <source>
        <dbReference type="Google" id="ProtNLM"/>
    </source>
</evidence>
<reference evidence="2" key="1">
    <citation type="journal article" date="2024" name="Syst. Appl. Microbiol.">
        <title>First single-strain enrichments of Electrothrix cable bacteria, description of E. aestuarii sp. nov. and E. rattekaaiensis sp. nov., and proposal of a cable bacteria taxonomy following the rules of the SeqCode.</title>
        <authorList>
            <person name="Plum-Jensen L.E."/>
            <person name="Schramm A."/>
            <person name="Marshall I.P.G."/>
        </authorList>
    </citation>
    <scope>NUCLEOTIDE SEQUENCE</scope>
    <source>
        <strain evidence="2">Rat1</strain>
    </source>
</reference>
<feature type="signal peptide" evidence="1">
    <location>
        <begin position="1"/>
        <end position="26"/>
    </location>
</feature>
<organism evidence="2">
    <name type="scientific">Candidatus Electrothrix aestuarii</name>
    <dbReference type="NCBI Taxonomy" id="3062594"/>
    <lineage>
        <taxon>Bacteria</taxon>
        <taxon>Pseudomonadati</taxon>
        <taxon>Thermodesulfobacteriota</taxon>
        <taxon>Desulfobulbia</taxon>
        <taxon>Desulfobulbales</taxon>
        <taxon>Desulfobulbaceae</taxon>
        <taxon>Candidatus Electrothrix</taxon>
    </lineage>
</organism>
<dbReference type="AlphaFoldDB" id="A0AAU8LY22"/>
<keyword evidence="1" id="KW-0732">Signal</keyword>
<sequence length="87" mass="9746">MKKIKGLIAACFLVLLSLAVTSNAQAVGAKGQFTCYNYYRVFPIETSGNYCSQDEAAQALYRDALAFCWNKGGLSSYNVNYFFYYGY</sequence>
<gene>
    <name evidence="2" type="ORF">Q3M24_03310</name>
</gene>
<feature type="chain" id="PRO_5043425977" description="YARHG domain-containing protein" evidence="1">
    <location>
        <begin position="27"/>
        <end position="87"/>
    </location>
</feature>
<proteinExistence type="predicted"/>
<accession>A0AAU8LY22</accession>